<reference evidence="3" key="1">
    <citation type="submission" date="2014-08" db="EMBL/GenBank/DDBJ databases">
        <authorList>
            <person name="Falentin Helene"/>
        </authorList>
    </citation>
    <scope>NUCLEOTIDE SEQUENCE</scope>
</reference>
<evidence type="ECO:0000256" key="2">
    <source>
        <dbReference type="SAM" id="SignalP"/>
    </source>
</evidence>
<dbReference type="SUPFAM" id="SSF53850">
    <property type="entry name" value="Periplasmic binding protein-like II"/>
    <property type="match status" value="1"/>
</dbReference>
<keyword evidence="2" id="KW-0732">Signal</keyword>
<proteinExistence type="predicted"/>
<dbReference type="Pfam" id="PF01547">
    <property type="entry name" value="SBP_bac_1"/>
    <property type="match status" value="1"/>
</dbReference>
<organism evidence="3">
    <name type="scientific">Propionibacterium freudenreichii subsp. freudenreichii</name>
    <dbReference type="NCBI Taxonomy" id="66712"/>
    <lineage>
        <taxon>Bacteria</taxon>
        <taxon>Bacillati</taxon>
        <taxon>Actinomycetota</taxon>
        <taxon>Actinomycetes</taxon>
        <taxon>Propionibacteriales</taxon>
        <taxon>Propionibacteriaceae</taxon>
        <taxon>Propionibacterium</taxon>
    </lineage>
</organism>
<evidence type="ECO:0000313" key="3">
    <source>
        <dbReference type="EMBL" id="CEP25836.1"/>
    </source>
</evidence>
<dbReference type="PROSITE" id="PS51257">
    <property type="entry name" value="PROKAR_LIPOPROTEIN"/>
    <property type="match status" value="1"/>
</dbReference>
<accession>A0A0B7NT14</accession>
<dbReference type="PANTHER" id="PTHR43649:SF14">
    <property type="entry name" value="BLR3389 PROTEIN"/>
    <property type="match status" value="1"/>
</dbReference>
<protein>
    <submittedName>
        <fullName evidence="3">ABC transporter</fullName>
    </submittedName>
</protein>
<dbReference type="Gene3D" id="3.40.190.10">
    <property type="entry name" value="Periplasmic binding protein-like II"/>
    <property type="match status" value="1"/>
</dbReference>
<feature type="chain" id="PRO_5002120555" evidence="2">
    <location>
        <begin position="27"/>
        <end position="446"/>
    </location>
</feature>
<dbReference type="EMBL" id="LM676387">
    <property type="protein sequence ID" value="CEP25836.1"/>
    <property type="molecule type" value="Genomic_DNA"/>
</dbReference>
<sequence length="446" mass="48845">MRLARRVAAVLLASVLALTVTSCAGATRSAPSLDPNKKVRVTVWAWDSTIERAAQRFNKANPNVSVTVTNADTTTDQYQALNRALQTGKGVPDAAQIEYYALPEFASRDAVKDLSDYGAKGYKDFYTPGTWNSVNLDNKVYALPLDSGPMALFYNKEVFDAAGVDRAPATWEEYYQAARKIRAIGKYITSDAGDPGFFDSMVWQAGGQPFSTHRKKVAINLTDDAGTQRWTAYWQRMIDEDLIDTRTVEWSNDWDRGLSDGTIASVLAGGWLPHSLLSDVPQGAGRFRVAQTPTWEPGGTQNSENGGSTLSIMRTTSDEKAAAAYKFMDYATHDSEGIRGRVLDGAFPADNDTLGSAEFLDQTTLTTPDGGVSEYFGGQKFNQVLSQAARNVLPNHQFLPYEIHARSAFGSTAGAAFRRETTLVNGVRSWQDELIAYAKQQGYQVS</sequence>
<dbReference type="InterPro" id="IPR050490">
    <property type="entry name" value="Bact_solute-bd_prot1"/>
</dbReference>
<evidence type="ECO:0000256" key="1">
    <source>
        <dbReference type="SAM" id="MobiDB-lite"/>
    </source>
</evidence>
<gene>
    <name evidence="3" type="ORF">PFCIRM138_02630</name>
</gene>
<dbReference type="InterPro" id="IPR006059">
    <property type="entry name" value="SBP"/>
</dbReference>
<feature type="region of interest" description="Disordered" evidence="1">
    <location>
        <begin position="291"/>
        <end position="310"/>
    </location>
</feature>
<dbReference type="AlphaFoldDB" id="A0A0B7NT14"/>
<name>A0A0B7NT14_PROFF</name>
<dbReference type="PANTHER" id="PTHR43649">
    <property type="entry name" value="ARABINOSE-BINDING PROTEIN-RELATED"/>
    <property type="match status" value="1"/>
</dbReference>
<feature type="signal peptide" evidence="2">
    <location>
        <begin position="1"/>
        <end position="26"/>
    </location>
</feature>